<accession>A0AAV1YCE5</accession>
<comment type="caution">
    <text evidence="1">The sequence shown here is derived from an EMBL/GenBank/DDBJ whole genome shotgun (WGS) entry which is preliminary data.</text>
</comment>
<reference evidence="1 2" key="1">
    <citation type="submission" date="2024-03" db="EMBL/GenBank/DDBJ databases">
        <authorList>
            <person name="Martinez-Hernandez J."/>
        </authorList>
    </citation>
    <scope>NUCLEOTIDE SEQUENCE [LARGE SCALE GENOMIC DNA]</scope>
</reference>
<gene>
    <name evidence="1" type="ORF">LLUT_LOCUS32742</name>
</gene>
<dbReference type="AlphaFoldDB" id="A0AAV1YCE5"/>
<organism evidence="1 2">
    <name type="scientific">Lupinus luteus</name>
    <name type="common">European yellow lupine</name>
    <dbReference type="NCBI Taxonomy" id="3873"/>
    <lineage>
        <taxon>Eukaryota</taxon>
        <taxon>Viridiplantae</taxon>
        <taxon>Streptophyta</taxon>
        <taxon>Embryophyta</taxon>
        <taxon>Tracheophyta</taxon>
        <taxon>Spermatophyta</taxon>
        <taxon>Magnoliopsida</taxon>
        <taxon>eudicotyledons</taxon>
        <taxon>Gunneridae</taxon>
        <taxon>Pentapetalae</taxon>
        <taxon>rosids</taxon>
        <taxon>fabids</taxon>
        <taxon>Fabales</taxon>
        <taxon>Fabaceae</taxon>
        <taxon>Papilionoideae</taxon>
        <taxon>50 kb inversion clade</taxon>
        <taxon>genistoids sensu lato</taxon>
        <taxon>core genistoids</taxon>
        <taxon>Genisteae</taxon>
        <taxon>Lupinus</taxon>
    </lineage>
</organism>
<dbReference type="EMBL" id="CAXHTB010000023">
    <property type="protein sequence ID" value="CAL0331682.1"/>
    <property type="molecule type" value="Genomic_DNA"/>
</dbReference>
<evidence type="ECO:0000313" key="2">
    <source>
        <dbReference type="Proteomes" id="UP001497480"/>
    </source>
</evidence>
<protein>
    <submittedName>
        <fullName evidence="1">Uncharacterized protein</fullName>
    </submittedName>
</protein>
<proteinExistence type="predicted"/>
<dbReference type="Proteomes" id="UP001497480">
    <property type="component" value="Unassembled WGS sequence"/>
</dbReference>
<keyword evidence="2" id="KW-1185">Reference proteome</keyword>
<name>A0AAV1YCE5_LUPLU</name>
<sequence>MQKIWFFFHTCQIIAHTFINKVVYWLNYISKEKSDSKFIMWINGHWLLLVSGCTCMRIKDSALSSLLLLCVLIPSKENGYFKHIVESCLFETSTQISPSYFI</sequence>
<evidence type="ECO:0000313" key="1">
    <source>
        <dbReference type="EMBL" id="CAL0331682.1"/>
    </source>
</evidence>